<evidence type="ECO:0000313" key="2">
    <source>
        <dbReference type="Proteomes" id="UP000823674"/>
    </source>
</evidence>
<protein>
    <submittedName>
        <fullName evidence="1">Uncharacterized protein</fullName>
    </submittedName>
</protein>
<proteinExistence type="predicted"/>
<keyword evidence="2" id="KW-1185">Reference proteome</keyword>
<sequence>MIVLFINLEEDLLYNDLLKMVSEDFRIREEAITLSYGISLFLIREEGITLSYGISLYVKSMVENIPNLHRKQSPTKKSHRQE</sequence>
<evidence type="ECO:0000313" key="1">
    <source>
        <dbReference type="EMBL" id="KAG5393021.1"/>
    </source>
</evidence>
<dbReference type="EMBL" id="JADBGQ010000006">
    <property type="protein sequence ID" value="KAG5393021.1"/>
    <property type="molecule type" value="Genomic_DNA"/>
</dbReference>
<organism evidence="1 2">
    <name type="scientific">Brassica rapa subsp. trilocularis</name>
    <dbReference type="NCBI Taxonomy" id="1813537"/>
    <lineage>
        <taxon>Eukaryota</taxon>
        <taxon>Viridiplantae</taxon>
        <taxon>Streptophyta</taxon>
        <taxon>Embryophyta</taxon>
        <taxon>Tracheophyta</taxon>
        <taxon>Spermatophyta</taxon>
        <taxon>Magnoliopsida</taxon>
        <taxon>eudicotyledons</taxon>
        <taxon>Gunneridae</taxon>
        <taxon>Pentapetalae</taxon>
        <taxon>rosids</taxon>
        <taxon>malvids</taxon>
        <taxon>Brassicales</taxon>
        <taxon>Brassicaceae</taxon>
        <taxon>Brassiceae</taxon>
        <taxon>Brassica</taxon>
    </lineage>
</organism>
<reference evidence="1 2" key="1">
    <citation type="submission" date="2021-03" db="EMBL/GenBank/DDBJ databases">
        <authorList>
            <person name="King G.J."/>
            <person name="Bancroft I."/>
            <person name="Baten A."/>
            <person name="Bloomfield J."/>
            <person name="Borpatragohain P."/>
            <person name="He Z."/>
            <person name="Irish N."/>
            <person name="Irwin J."/>
            <person name="Liu K."/>
            <person name="Mauleon R.P."/>
            <person name="Moore J."/>
            <person name="Morris R."/>
            <person name="Ostergaard L."/>
            <person name="Wang B."/>
            <person name="Wells R."/>
        </authorList>
    </citation>
    <scope>NUCLEOTIDE SEQUENCE [LARGE SCALE GENOMIC DNA]</scope>
    <source>
        <strain evidence="1">R-o-18</strain>
        <tissue evidence="1">Leaf</tissue>
    </source>
</reference>
<accession>A0ABQ7M6Q6</accession>
<name>A0ABQ7M6Q6_BRACM</name>
<comment type="caution">
    <text evidence="1">The sequence shown here is derived from an EMBL/GenBank/DDBJ whole genome shotgun (WGS) entry which is preliminary data.</text>
</comment>
<gene>
    <name evidence="1" type="primary">A06p021280.1_BraROA</name>
    <name evidence="1" type="ORF">IGI04_022984</name>
</gene>
<dbReference type="Proteomes" id="UP000823674">
    <property type="component" value="Chromosome A06"/>
</dbReference>